<dbReference type="SUPFAM" id="SSF47819">
    <property type="entry name" value="HRDC-like"/>
    <property type="match status" value="1"/>
</dbReference>
<name>A0A9P9ECD0_9PLEO</name>
<comment type="caution">
    <text evidence="5">The sequence shown here is derived from an EMBL/GenBank/DDBJ whole genome shotgun (WGS) entry which is preliminary data.</text>
</comment>
<dbReference type="CDD" id="cd06141">
    <property type="entry name" value="WRN_exo"/>
    <property type="match status" value="1"/>
</dbReference>
<dbReference type="Gene3D" id="3.30.420.10">
    <property type="entry name" value="Ribonuclease H-like superfamily/Ribonuclease H"/>
    <property type="match status" value="1"/>
</dbReference>
<keyword evidence="6" id="KW-1185">Reference proteome</keyword>
<accession>A0A9P9ECD0</accession>
<dbReference type="InterPro" id="IPR051132">
    <property type="entry name" value="3-5_Exonuclease_domain"/>
</dbReference>
<evidence type="ECO:0000313" key="5">
    <source>
        <dbReference type="EMBL" id="KAH7135028.1"/>
    </source>
</evidence>
<dbReference type="PANTHER" id="PTHR13620:SF104">
    <property type="entry name" value="EXONUCLEASE 3'-5' DOMAIN-CONTAINING PROTEIN 2"/>
    <property type="match status" value="1"/>
</dbReference>
<dbReference type="InterPro" id="IPR036397">
    <property type="entry name" value="RNaseH_sf"/>
</dbReference>
<evidence type="ECO:0000256" key="3">
    <source>
        <dbReference type="SAM" id="MobiDB-lite"/>
    </source>
</evidence>
<dbReference type="EMBL" id="JAGMWT010000002">
    <property type="protein sequence ID" value="KAH7135028.1"/>
    <property type="molecule type" value="Genomic_DNA"/>
</dbReference>
<dbReference type="AlphaFoldDB" id="A0A9P9ECD0"/>
<sequence>MSELGHAEPIAAEESSDDISTWPRPFRLQLGTETENTNAVVPKPCWDHTLYRGPNDEQVHVDYCTTKEQSEAAAIHFLDEAIVGFDMEWVIDWGRGPKRCLQDEVSMIQIASETRIALFHIGQHPGTTTEQLIAPSLRKIIESATIIKTGHNIMSADCGRLQKYFKITPRAIFELCHLHYLVSHGATHPRNVVHNIRGISLAKLVGLHLGHELSKDDDTRKGNWRRPLNDTREKDRQKKVYAAADAYAGVMLYHCLNAQRMAMDPTPPMPLLADDYLPFLGATKQPIRLQSDQEGETYTTAELFFKVKAEVKAEAQAGIKEDEKNKGRKGSSATPVPETPLDSTEKLLLSRLRERRGELAIKVNLPRYCVAQDSVLEDLARYRPLDEASLLKIKGIKKRKSDSYGAQLLEVIQDFCAENNLDSTFAAGTGTVKKASILHLPPTIDLPSAVVQPPIVNRPTTPDRNPRRRARSPGSSPAFGTPVKRMPSLHTGLSNDFSKTSIDLISVVNQDRQESSSGEDDVFMTPLERRESSQLKRKRSESPTPVHVQPPQPPTASTLNQETQLIRNKLLALSKRVIKLLNKLPVDPLVDEETLDQLALRLPQTKAQLENIPGAERFMGACDEANIDLLKNIIKFATGPSR</sequence>
<dbReference type="OrthoDB" id="1920326at2759"/>
<dbReference type="GO" id="GO:0005634">
    <property type="term" value="C:nucleus"/>
    <property type="evidence" value="ECO:0007669"/>
    <property type="project" value="TreeGrafter"/>
</dbReference>
<dbReference type="SUPFAM" id="SSF53098">
    <property type="entry name" value="Ribonuclease H-like"/>
    <property type="match status" value="1"/>
</dbReference>
<dbReference type="SMART" id="SM00474">
    <property type="entry name" value="35EXOc"/>
    <property type="match status" value="1"/>
</dbReference>
<dbReference type="GO" id="GO:0005737">
    <property type="term" value="C:cytoplasm"/>
    <property type="evidence" value="ECO:0007669"/>
    <property type="project" value="TreeGrafter"/>
</dbReference>
<dbReference type="PROSITE" id="PS50967">
    <property type="entry name" value="HRDC"/>
    <property type="match status" value="1"/>
</dbReference>
<feature type="domain" description="HRDC" evidence="4">
    <location>
        <begin position="342"/>
        <end position="422"/>
    </location>
</feature>
<evidence type="ECO:0000256" key="2">
    <source>
        <dbReference type="ARBA" id="ARBA00022801"/>
    </source>
</evidence>
<dbReference type="SMART" id="SM00341">
    <property type="entry name" value="HRDC"/>
    <property type="match status" value="1"/>
</dbReference>
<evidence type="ECO:0000256" key="1">
    <source>
        <dbReference type="ARBA" id="ARBA00022722"/>
    </source>
</evidence>
<organism evidence="5 6">
    <name type="scientific">Dendryphion nanum</name>
    <dbReference type="NCBI Taxonomy" id="256645"/>
    <lineage>
        <taxon>Eukaryota</taxon>
        <taxon>Fungi</taxon>
        <taxon>Dikarya</taxon>
        <taxon>Ascomycota</taxon>
        <taxon>Pezizomycotina</taxon>
        <taxon>Dothideomycetes</taxon>
        <taxon>Pleosporomycetidae</taxon>
        <taxon>Pleosporales</taxon>
        <taxon>Torulaceae</taxon>
        <taxon>Dendryphion</taxon>
    </lineage>
</organism>
<dbReference type="Proteomes" id="UP000700596">
    <property type="component" value="Unassembled WGS sequence"/>
</dbReference>
<protein>
    <submittedName>
        <fullName evidence="5">Ribonuclease H-like domain-containing protein</fullName>
    </submittedName>
</protein>
<evidence type="ECO:0000259" key="4">
    <source>
        <dbReference type="PROSITE" id="PS50967"/>
    </source>
</evidence>
<feature type="region of interest" description="Disordered" evidence="3">
    <location>
        <begin position="509"/>
        <end position="558"/>
    </location>
</feature>
<dbReference type="InterPro" id="IPR044876">
    <property type="entry name" value="HRDC_dom_sf"/>
</dbReference>
<dbReference type="GO" id="GO:0008408">
    <property type="term" value="F:3'-5' exonuclease activity"/>
    <property type="evidence" value="ECO:0007669"/>
    <property type="project" value="InterPro"/>
</dbReference>
<dbReference type="Pfam" id="PF01612">
    <property type="entry name" value="DNA_pol_A_exo1"/>
    <property type="match status" value="1"/>
</dbReference>
<keyword evidence="2" id="KW-0378">Hydrolase</keyword>
<dbReference type="InterPro" id="IPR010997">
    <property type="entry name" value="HRDC-like_sf"/>
</dbReference>
<dbReference type="GO" id="GO:0000166">
    <property type="term" value="F:nucleotide binding"/>
    <property type="evidence" value="ECO:0007669"/>
    <property type="project" value="InterPro"/>
</dbReference>
<feature type="region of interest" description="Disordered" evidence="3">
    <location>
        <begin position="318"/>
        <end position="340"/>
    </location>
</feature>
<dbReference type="InterPro" id="IPR002121">
    <property type="entry name" value="HRDC_dom"/>
</dbReference>
<dbReference type="Gene3D" id="1.10.150.80">
    <property type="entry name" value="HRDC domain"/>
    <property type="match status" value="1"/>
</dbReference>
<dbReference type="PANTHER" id="PTHR13620">
    <property type="entry name" value="3-5 EXONUCLEASE"/>
    <property type="match status" value="1"/>
</dbReference>
<reference evidence="5" key="1">
    <citation type="journal article" date="2021" name="Nat. Commun.">
        <title>Genetic determinants of endophytism in the Arabidopsis root mycobiome.</title>
        <authorList>
            <person name="Mesny F."/>
            <person name="Miyauchi S."/>
            <person name="Thiergart T."/>
            <person name="Pickel B."/>
            <person name="Atanasova L."/>
            <person name="Karlsson M."/>
            <person name="Huettel B."/>
            <person name="Barry K.W."/>
            <person name="Haridas S."/>
            <person name="Chen C."/>
            <person name="Bauer D."/>
            <person name="Andreopoulos W."/>
            <person name="Pangilinan J."/>
            <person name="LaButti K."/>
            <person name="Riley R."/>
            <person name="Lipzen A."/>
            <person name="Clum A."/>
            <person name="Drula E."/>
            <person name="Henrissat B."/>
            <person name="Kohler A."/>
            <person name="Grigoriev I.V."/>
            <person name="Martin F.M."/>
            <person name="Hacquard S."/>
        </authorList>
    </citation>
    <scope>NUCLEOTIDE SEQUENCE</scope>
    <source>
        <strain evidence="5">MPI-CAGE-CH-0243</strain>
    </source>
</reference>
<dbReference type="InterPro" id="IPR012337">
    <property type="entry name" value="RNaseH-like_sf"/>
</dbReference>
<evidence type="ECO:0000313" key="6">
    <source>
        <dbReference type="Proteomes" id="UP000700596"/>
    </source>
</evidence>
<dbReference type="InterPro" id="IPR002562">
    <property type="entry name" value="3'-5'_exonuclease_dom"/>
</dbReference>
<dbReference type="GO" id="GO:0003676">
    <property type="term" value="F:nucleic acid binding"/>
    <property type="evidence" value="ECO:0007669"/>
    <property type="project" value="InterPro"/>
</dbReference>
<dbReference type="GO" id="GO:0006139">
    <property type="term" value="P:nucleobase-containing compound metabolic process"/>
    <property type="evidence" value="ECO:0007669"/>
    <property type="project" value="InterPro"/>
</dbReference>
<dbReference type="Pfam" id="PF00570">
    <property type="entry name" value="HRDC"/>
    <property type="match status" value="1"/>
</dbReference>
<keyword evidence="1" id="KW-0540">Nuclease</keyword>
<proteinExistence type="predicted"/>
<gene>
    <name evidence="5" type="ORF">B0J11DRAFT_478435</name>
</gene>
<feature type="region of interest" description="Disordered" evidence="3">
    <location>
        <begin position="448"/>
        <end position="492"/>
    </location>
</feature>